<dbReference type="PROSITE" id="PS50835">
    <property type="entry name" value="IG_LIKE"/>
    <property type="match status" value="2"/>
</dbReference>
<dbReference type="InterPro" id="IPR029861">
    <property type="entry name" value="VSIG1"/>
</dbReference>
<reference evidence="12" key="3">
    <citation type="submission" date="2025-09" db="UniProtKB">
        <authorList>
            <consortium name="Ensembl"/>
        </authorList>
    </citation>
    <scope>IDENTIFICATION</scope>
</reference>
<evidence type="ECO:0000256" key="6">
    <source>
        <dbReference type="ARBA" id="ARBA00022989"/>
    </source>
</evidence>
<proteinExistence type="predicted"/>
<keyword evidence="3 10" id="KW-0812">Transmembrane</keyword>
<dbReference type="InterPro" id="IPR003599">
    <property type="entry name" value="Ig_sub"/>
</dbReference>
<dbReference type="GO" id="GO:0030277">
    <property type="term" value="P:maintenance of gastrointestinal epithelium"/>
    <property type="evidence" value="ECO:0007669"/>
    <property type="project" value="InterPro"/>
</dbReference>
<dbReference type="CDD" id="cd00096">
    <property type="entry name" value="Ig"/>
    <property type="match status" value="1"/>
</dbReference>
<dbReference type="SMART" id="SM00408">
    <property type="entry name" value="IGc2"/>
    <property type="match status" value="2"/>
</dbReference>
<evidence type="ECO:0000256" key="1">
    <source>
        <dbReference type="ARBA" id="ARBA00004479"/>
    </source>
</evidence>
<keyword evidence="7 10" id="KW-0472">Membrane</keyword>
<keyword evidence="13" id="KW-1185">Reference proteome</keyword>
<evidence type="ECO:0000259" key="11">
    <source>
        <dbReference type="PROSITE" id="PS50835"/>
    </source>
</evidence>
<evidence type="ECO:0000256" key="9">
    <source>
        <dbReference type="ARBA" id="ARBA00023319"/>
    </source>
</evidence>
<sequence>FLAFLFYRCVELITVKTPQKQVNVTTGGTVLLQCTFVTTQETTSLNIQWEFVSSADMKTQQVVTRYSLQAKYVDVLPFCWQVYYYQAGKDVISTAFEGRLTPPSAPATSRNASILISNMKPSDAGVYTCDVHNFPDVEGQSQVNIIVNVLGKLPSVPYCSVHGDVESGHLVTLTCHSEHGSPKPKYTWIRLDETKARRPVMGRSEYSTESGILEIRNISEFQFGEYQCNASNVVGFSICTVELSPDILYIHPFVLIGALLGCVLIILVVWFIAHTVKRKKYKAVNVSEDLTGEEKCAMFRFLYSLYFNPFMHSGHYSGQLFYSCSLVYSWVLLFSFHFISDNFAVLDKPDLQ</sequence>
<name>A0A673BAI3_9TELE</name>
<dbReference type="AlphaFoldDB" id="A0A673BAI3"/>
<accession>A0A673BAI3</accession>
<protein>
    <recommendedName>
        <fullName evidence="2">V-set and immunoglobulin domain-containing protein 1</fullName>
    </recommendedName>
</protein>
<feature type="domain" description="Ig-like" evidence="11">
    <location>
        <begin position="11"/>
        <end position="146"/>
    </location>
</feature>
<evidence type="ECO:0000256" key="2">
    <source>
        <dbReference type="ARBA" id="ARBA00017514"/>
    </source>
</evidence>
<dbReference type="InParanoid" id="A0A673BAI3"/>
<keyword evidence="4" id="KW-0732">Signal</keyword>
<evidence type="ECO:0000256" key="3">
    <source>
        <dbReference type="ARBA" id="ARBA00022692"/>
    </source>
</evidence>
<dbReference type="Gene3D" id="2.60.40.10">
    <property type="entry name" value="Immunoglobulins"/>
    <property type="match status" value="2"/>
</dbReference>
<dbReference type="InterPro" id="IPR007110">
    <property type="entry name" value="Ig-like_dom"/>
</dbReference>
<evidence type="ECO:0000256" key="5">
    <source>
        <dbReference type="ARBA" id="ARBA00022737"/>
    </source>
</evidence>
<dbReference type="Proteomes" id="UP000472271">
    <property type="component" value="Chromosome 14"/>
</dbReference>
<dbReference type="InterPro" id="IPR036179">
    <property type="entry name" value="Ig-like_dom_sf"/>
</dbReference>
<dbReference type="SUPFAM" id="SSF48726">
    <property type="entry name" value="Immunoglobulin"/>
    <property type="match status" value="2"/>
</dbReference>
<comment type="subcellular location">
    <subcellularLocation>
        <location evidence="1">Membrane</location>
        <topology evidence="1">Single-pass type I membrane protein</topology>
    </subcellularLocation>
</comment>
<keyword evidence="6 10" id="KW-1133">Transmembrane helix</keyword>
<dbReference type="InterPro" id="IPR003598">
    <property type="entry name" value="Ig_sub2"/>
</dbReference>
<feature type="transmembrane region" description="Helical" evidence="10">
    <location>
        <begin position="249"/>
        <end position="273"/>
    </location>
</feature>
<feature type="domain" description="Ig-like" evidence="11">
    <location>
        <begin position="154"/>
        <end position="244"/>
    </location>
</feature>
<dbReference type="GO" id="GO:0005886">
    <property type="term" value="C:plasma membrane"/>
    <property type="evidence" value="ECO:0007669"/>
    <property type="project" value="InterPro"/>
</dbReference>
<dbReference type="PANTHER" id="PTHR44974:SF1">
    <property type="entry name" value="V-SET AND IMMUNOGLOBULIN DOMAIN-CONTAINING PROTEIN 1"/>
    <property type="match status" value="1"/>
</dbReference>
<organism evidence="12 13">
    <name type="scientific">Sphaeramia orbicularis</name>
    <name type="common">orbiculate cardinalfish</name>
    <dbReference type="NCBI Taxonomy" id="375764"/>
    <lineage>
        <taxon>Eukaryota</taxon>
        <taxon>Metazoa</taxon>
        <taxon>Chordata</taxon>
        <taxon>Craniata</taxon>
        <taxon>Vertebrata</taxon>
        <taxon>Euteleostomi</taxon>
        <taxon>Actinopterygii</taxon>
        <taxon>Neopterygii</taxon>
        <taxon>Teleostei</taxon>
        <taxon>Neoteleostei</taxon>
        <taxon>Acanthomorphata</taxon>
        <taxon>Gobiaria</taxon>
        <taxon>Kurtiformes</taxon>
        <taxon>Apogonoidei</taxon>
        <taxon>Apogonidae</taxon>
        <taxon>Apogoninae</taxon>
        <taxon>Sphaeramia</taxon>
    </lineage>
</organism>
<evidence type="ECO:0000256" key="4">
    <source>
        <dbReference type="ARBA" id="ARBA00022729"/>
    </source>
</evidence>
<reference evidence="12" key="1">
    <citation type="submission" date="2019-06" db="EMBL/GenBank/DDBJ databases">
        <authorList>
            <consortium name="Wellcome Sanger Institute Data Sharing"/>
        </authorList>
    </citation>
    <scope>NUCLEOTIDE SEQUENCE [LARGE SCALE GENOMIC DNA]</scope>
</reference>
<dbReference type="GO" id="GO:0003382">
    <property type="term" value="P:epithelial cell morphogenesis"/>
    <property type="evidence" value="ECO:0007669"/>
    <property type="project" value="InterPro"/>
</dbReference>
<dbReference type="SMART" id="SM00409">
    <property type="entry name" value="IG"/>
    <property type="match status" value="2"/>
</dbReference>
<dbReference type="InterPro" id="IPR013783">
    <property type="entry name" value="Ig-like_fold"/>
</dbReference>
<dbReference type="PANTHER" id="PTHR44974">
    <property type="entry name" value="V-SET AND IMMUNOGLOBULIN DOMAIN-CONTAINING PROTEIN 1"/>
    <property type="match status" value="1"/>
</dbReference>
<evidence type="ECO:0000313" key="12">
    <source>
        <dbReference type="Ensembl" id="ENSSORP00005037458.1"/>
    </source>
</evidence>
<evidence type="ECO:0000256" key="7">
    <source>
        <dbReference type="ARBA" id="ARBA00023136"/>
    </source>
</evidence>
<reference evidence="12" key="2">
    <citation type="submission" date="2025-08" db="UniProtKB">
        <authorList>
            <consortium name="Ensembl"/>
        </authorList>
    </citation>
    <scope>IDENTIFICATION</scope>
</reference>
<keyword evidence="8" id="KW-1015">Disulfide bond</keyword>
<evidence type="ECO:0000256" key="10">
    <source>
        <dbReference type="SAM" id="Phobius"/>
    </source>
</evidence>
<feature type="transmembrane region" description="Helical" evidence="10">
    <location>
        <begin position="320"/>
        <end position="339"/>
    </location>
</feature>
<dbReference type="Ensembl" id="ENSSORT00005038432.1">
    <property type="protein sequence ID" value="ENSSORP00005037458.1"/>
    <property type="gene ID" value="ENSSORG00005017578.1"/>
</dbReference>
<dbReference type="InterPro" id="IPR013106">
    <property type="entry name" value="Ig_V-set"/>
</dbReference>
<keyword evidence="9" id="KW-0393">Immunoglobulin domain</keyword>
<evidence type="ECO:0000256" key="8">
    <source>
        <dbReference type="ARBA" id="ARBA00023157"/>
    </source>
</evidence>
<evidence type="ECO:0000313" key="13">
    <source>
        <dbReference type="Proteomes" id="UP000472271"/>
    </source>
</evidence>
<dbReference type="Pfam" id="PF13927">
    <property type="entry name" value="Ig_3"/>
    <property type="match status" value="1"/>
</dbReference>
<dbReference type="Pfam" id="PF07686">
    <property type="entry name" value="V-set"/>
    <property type="match status" value="1"/>
</dbReference>
<keyword evidence="5" id="KW-0677">Repeat</keyword>